<dbReference type="EMBL" id="GBRH01272681">
    <property type="protein sequence ID" value="JAD25214.1"/>
    <property type="molecule type" value="Transcribed_RNA"/>
</dbReference>
<organism evidence="1">
    <name type="scientific">Arundo donax</name>
    <name type="common">Giant reed</name>
    <name type="synonym">Donax arundinaceus</name>
    <dbReference type="NCBI Taxonomy" id="35708"/>
    <lineage>
        <taxon>Eukaryota</taxon>
        <taxon>Viridiplantae</taxon>
        <taxon>Streptophyta</taxon>
        <taxon>Embryophyta</taxon>
        <taxon>Tracheophyta</taxon>
        <taxon>Spermatophyta</taxon>
        <taxon>Magnoliopsida</taxon>
        <taxon>Liliopsida</taxon>
        <taxon>Poales</taxon>
        <taxon>Poaceae</taxon>
        <taxon>PACMAD clade</taxon>
        <taxon>Arundinoideae</taxon>
        <taxon>Arundineae</taxon>
        <taxon>Arundo</taxon>
    </lineage>
</organism>
<dbReference type="AlphaFoldDB" id="A0A0A8YG10"/>
<reference evidence="1" key="2">
    <citation type="journal article" date="2015" name="Data Brief">
        <title>Shoot transcriptome of the giant reed, Arundo donax.</title>
        <authorList>
            <person name="Barrero R.A."/>
            <person name="Guerrero F.D."/>
            <person name="Moolhuijzen P."/>
            <person name="Goolsby J.A."/>
            <person name="Tidwell J."/>
            <person name="Bellgard S.E."/>
            <person name="Bellgard M.I."/>
        </authorList>
    </citation>
    <scope>NUCLEOTIDE SEQUENCE</scope>
    <source>
        <tissue evidence="1">Shoot tissue taken approximately 20 cm above the soil surface</tissue>
    </source>
</reference>
<accession>A0A0A8YG10</accession>
<protein>
    <submittedName>
        <fullName evidence="1">Uncharacterized protein</fullName>
    </submittedName>
</protein>
<evidence type="ECO:0000313" key="1">
    <source>
        <dbReference type="EMBL" id="JAD25214.1"/>
    </source>
</evidence>
<proteinExistence type="predicted"/>
<reference evidence="1" key="1">
    <citation type="submission" date="2014-09" db="EMBL/GenBank/DDBJ databases">
        <authorList>
            <person name="Magalhaes I.L.F."/>
            <person name="Oliveira U."/>
            <person name="Santos F.R."/>
            <person name="Vidigal T.H.D.A."/>
            <person name="Brescovit A.D."/>
            <person name="Santos A.J."/>
        </authorList>
    </citation>
    <scope>NUCLEOTIDE SEQUENCE</scope>
    <source>
        <tissue evidence="1">Shoot tissue taken approximately 20 cm above the soil surface</tissue>
    </source>
</reference>
<sequence length="33" mass="3817">MRQIWVICENSKSYALKPQQSVVMSLQYANTLS</sequence>
<name>A0A0A8YG10_ARUDO</name>